<dbReference type="PROSITE" id="PS50245">
    <property type="entry name" value="CAP_GLY_2"/>
    <property type="match status" value="1"/>
</dbReference>
<name>A0AAQ5XQ86_AMPOC</name>
<reference evidence="17 18" key="1">
    <citation type="submission" date="2022-01" db="EMBL/GenBank/DDBJ databases">
        <title>A chromosome-scale genome assembly of the false clownfish, Amphiprion ocellaris.</title>
        <authorList>
            <person name="Ryu T."/>
        </authorList>
    </citation>
    <scope>NUCLEOTIDE SEQUENCE [LARGE SCALE GENOMIC DNA]</scope>
</reference>
<evidence type="ECO:0000256" key="2">
    <source>
        <dbReference type="ARBA" id="ARBA00004186"/>
    </source>
</evidence>
<keyword evidence="7" id="KW-0132">Cell division</keyword>
<evidence type="ECO:0000259" key="16">
    <source>
        <dbReference type="PROSITE" id="PS50245"/>
    </source>
</evidence>
<feature type="compositionally biased region" description="Polar residues" evidence="15">
    <location>
        <begin position="83"/>
        <end position="97"/>
    </location>
</feature>
<feature type="region of interest" description="Disordered" evidence="15">
    <location>
        <begin position="79"/>
        <end position="132"/>
    </location>
</feature>
<dbReference type="Pfam" id="PF12455">
    <property type="entry name" value="Dynactin"/>
    <property type="match status" value="1"/>
</dbReference>
<dbReference type="InterPro" id="IPR000938">
    <property type="entry name" value="CAP-Gly_domain"/>
</dbReference>
<keyword evidence="8" id="KW-0493">Microtubule</keyword>
<keyword evidence="10" id="KW-0243">Dynein</keyword>
<dbReference type="Proteomes" id="UP001501940">
    <property type="component" value="Chromosome 23"/>
</dbReference>
<dbReference type="GO" id="GO:0030424">
    <property type="term" value="C:axon"/>
    <property type="evidence" value="ECO:0007669"/>
    <property type="project" value="TreeGrafter"/>
</dbReference>
<keyword evidence="13" id="KW-0131">Cell cycle</keyword>
<evidence type="ECO:0000256" key="13">
    <source>
        <dbReference type="ARBA" id="ARBA00023306"/>
    </source>
</evidence>
<dbReference type="PANTHER" id="PTHR18916:SF6">
    <property type="entry name" value="DYNACTIN SUBUNIT 1"/>
    <property type="match status" value="1"/>
</dbReference>
<feature type="compositionally biased region" description="Polar residues" evidence="15">
    <location>
        <begin position="106"/>
        <end position="117"/>
    </location>
</feature>
<comment type="similarity">
    <text evidence="4">Belongs to the dynactin 150 kDa subunit family.</text>
</comment>
<evidence type="ECO:0000256" key="4">
    <source>
        <dbReference type="ARBA" id="ARBA00011010"/>
    </source>
</evidence>
<evidence type="ECO:0000256" key="8">
    <source>
        <dbReference type="ARBA" id="ARBA00022701"/>
    </source>
</evidence>
<keyword evidence="9" id="KW-0498">Mitosis</keyword>
<dbReference type="GO" id="GO:0005874">
    <property type="term" value="C:microtubule"/>
    <property type="evidence" value="ECO:0007669"/>
    <property type="project" value="UniProtKB-KW"/>
</dbReference>
<dbReference type="GO" id="GO:0000132">
    <property type="term" value="P:establishment of mitotic spindle orientation"/>
    <property type="evidence" value="ECO:0007669"/>
    <property type="project" value="TreeGrafter"/>
</dbReference>
<comment type="subcellular location">
    <subcellularLocation>
        <location evidence="3">Cytoplasm</location>
        <location evidence="3">Cell cortex</location>
    </subcellularLocation>
    <subcellularLocation>
        <location evidence="1">Cytoplasm</location>
        <location evidence="1">Cytoskeleton</location>
        <location evidence="1">Microtubule organizing center</location>
        <location evidence="1">Centrosome</location>
        <location evidence="1">Centriole</location>
    </subcellularLocation>
    <subcellularLocation>
        <location evidence="2">Cytoplasm</location>
        <location evidence="2">Cytoskeleton</location>
        <location evidence="2">Spindle</location>
    </subcellularLocation>
</comment>
<dbReference type="Gene3D" id="2.30.30.190">
    <property type="entry name" value="CAP Gly-rich-like domain"/>
    <property type="match status" value="1"/>
</dbReference>
<dbReference type="Pfam" id="PF01302">
    <property type="entry name" value="CAP_GLY"/>
    <property type="match status" value="1"/>
</dbReference>
<evidence type="ECO:0000313" key="17">
    <source>
        <dbReference type="Ensembl" id="ENSAOCP00000041816.1"/>
    </source>
</evidence>
<feature type="coiled-coil region" evidence="14">
    <location>
        <begin position="1008"/>
        <end position="1035"/>
    </location>
</feature>
<evidence type="ECO:0000256" key="7">
    <source>
        <dbReference type="ARBA" id="ARBA00022618"/>
    </source>
</evidence>
<organism evidence="17 18">
    <name type="scientific">Amphiprion ocellaris</name>
    <name type="common">Clown anemonefish</name>
    <dbReference type="NCBI Taxonomy" id="80972"/>
    <lineage>
        <taxon>Eukaryota</taxon>
        <taxon>Metazoa</taxon>
        <taxon>Chordata</taxon>
        <taxon>Craniata</taxon>
        <taxon>Vertebrata</taxon>
        <taxon>Euteleostomi</taxon>
        <taxon>Actinopterygii</taxon>
        <taxon>Neopterygii</taxon>
        <taxon>Teleostei</taxon>
        <taxon>Neoteleostei</taxon>
        <taxon>Acanthomorphata</taxon>
        <taxon>Ovalentaria</taxon>
        <taxon>Pomacentridae</taxon>
        <taxon>Amphiprion</taxon>
    </lineage>
</organism>
<evidence type="ECO:0000256" key="10">
    <source>
        <dbReference type="ARBA" id="ARBA00023017"/>
    </source>
</evidence>
<dbReference type="GO" id="GO:0005938">
    <property type="term" value="C:cell cortex"/>
    <property type="evidence" value="ECO:0007669"/>
    <property type="project" value="UniProtKB-SubCell"/>
</dbReference>
<keyword evidence="11 14" id="KW-0175">Coiled coil</keyword>
<dbReference type="PROSITE" id="PS00845">
    <property type="entry name" value="CAP_GLY_1"/>
    <property type="match status" value="1"/>
</dbReference>
<evidence type="ECO:0000256" key="14">
    <source>
        <dbReference type="SAM" id="Coils"/>
    </source>
</evidence>
<proteinExistence type="inferred from homology"/>
<dbReference type="AlphaFoldDB" id="A0AAQ5XQ86"/>
<dbReference type="SUPFAM" id="SSF74924">
    <property type="entry name" value="Cap-Gly domain"/>
    <property type="match status" value="1"/>
</dbReference>
<evidence type="ECO:0000256" key="11">
    <source>
        <dbReference type="ARBA" id="ARBA00023054"/>
    </source>
</evidence>
<sequence>CSSKAETRRIGSIVEVTGKGQRGTVAYIGTTLFASGKWVGVILDEPKGKNDGTVQGKRYFTCEENHGIFVRQSQIQVVEEGSGATSPDTPESGTTKIPKQKGEQGAQKTHVSKTQCFRVNKKKKRGREEESLRAQVKDLEEKLETLKMKRTEDKAKLKELEKHKIQLEQLQEWKTKMQEQQTDLQKQLKEAKKDAREAQEAKDRYMEEMSDTADAIEMATLDKEMAEERAESLQVEVDTLKEKVEELSMDLEILRHEISEKGSDGAASSYQVKQLEEQNSRLKEALVRMRDLSASEKQEHVKLQKQMEKKNTELETLRTQKEKLQEEVKQAEATIDELKEQVDAALGSEEMVETLTERNLDLEEKVRELRETVTDLEAINEMNDELQENARETEMELREQLDMSAAKVREADKRVEAAQETVADYQQTISKYRELTASLQDANRELISQQNANAEQVQQPPAELFDFKIKFAETKAYAKAIEMELRKMEVAQSNRQVSLLTSFMPDSFLRHGGDHDCVLVLLLIPRLICKAELISKQAQEKFDLNGNLVQGAGLRGPPGEQRSFASGLVYSLSLLQATLHKYEQALNTCSVEVFKRMGTLYTEMSFHERSLDYFIDLLHKDQLDETVQVEPLTKAIKYYQQLYSVHLAEHTEDCTVQLADHIKFTQSALDCMGVEVARLRAFLAAGQDGSGLSVLLKDLDTSCSDIRQFCKKIRRRMPGTDVAGVPAALNFGPPVSETLTECRRQLTRVVAVLQEVTAAGAQMVAPLGEQEGLNALRLEDTACKVVEQIYGTHGVNGPELLRQSCSSVIATMNKMATAMQEGEYDADKPQGKTSPVEVRASTVRAEMTDAEGLGVKLEDRETVIKELKKSLKIKGEELSEASVRLSLLEKKLDTSTKDADERVEKIQTKLDENLALLKKKEKEFEETMDALQADIDQLEAEKAELKQRINNQSKMTIEGLRSSPASGIASIVQGSAGGELLVFFPPGVPPSMAGPMQVVDSPLLRQQVEAQRLSIKHLKNENNRLKAEKMRAQLASLPPLCPPRLPQVSKESSMPPEGLNTGIYRRTDQLLATLLKLSAEVKVVDITGKTAGVNTKYSPRKHCVPTFFLFQGEVAEHVVSYQPGAKASSDFATFPISSFVKAKEEKQGGTVFVGRVAIPCTRGQEQVHRLVLSQQQLHKVHRLLMV</sequence>
<protein>
    <recommendedName>
        <fullName evidence="5">Dynactin subunit 1</fullName>
    </recommendedName>
</protein>
<keyword evidence="12" id="KW-0206">Cytoskeleton</keyword>
<evidence type="ECO:0000256" key="5">
    <source>
        <dbReference type="ARBA" id="ARBA00016574"/>
    </source>
</evidence>
<dbReference type="GO" id="GO:0030286">
    <property type="term" value="C:dynein complex"/>
    <property type="evidence" value="ECO:0007669"/>
    <property type="project" value="UniProtKB-KW"/>
</dbReference>
<keyword evidence="6" id="KW-0963">Cytoplasm</keyword>
<feature type="coiled-coil region" evidence="14">
    <location>
        <begin position="903"/>
        <end position="955"/>
    </location>
</feature>
<dbReference type="GO" id="GO:0000776">
    <property type="term" value="C:kinetochore"/>
    <property type="evidence" value="ECO:0007669"/>
    <property type="project" value="TreeGrafter"/>
</dbReference>
<evidence type="ECO:0000256" key="12">
    <source>
        <dbReference type="ARBA" id="ARBA00023212"/>
    </source>
</evidence>
<dbReference type="FunFam" id="2.30.30.190:FF:000003">
    <property type="entry name" value="dynactin subunit 1 isoform X1"/>
    <property type="match status" value="1"/>
</dbReference>
<dbReference type="GO" id="GO:0007097">
    <property type="term" value="P:nuclear migration"/>
    <property type="evidence" value="ECO:0007669"/>
    <property type="project" value="TreeGrafter"/>
</dbReference>
<evidence type="ECO:0000256" key="15">
    <source>
        <dbReference type="SAM" id="MobiDB-lite"/>
    </source>
</evidence>
<dbReference type="PANTHER" id="PTHR18916">
    <property type="entry name" value="DYNACTIN 1-RELATED MICROTUBULE-BINDING"/>
    <property type="match status" value="1"/>
</dbReference>
<dbReference type="GO" id="GO:0008017">
    <property type="term" value="F:microtubule binding"/>
    <property type="evidence" value="ECO:0007669"/>
    <property type="project" value="UniProtKB-ARBA"/>
</dbReference>
<dbReference type="GO" id="GO:0051301">
    <property type="term" value="P:cell division"/>
    <property type="evidence" value="ECO:0007669"/>
    <property type="project" value="UniProtKB-KW"/>
</dbReference>
<keyword evidence="18" id="KW-1185">Reference proteome</keyword>
<reference evidence="17" key="3">
    <citation type="submission" date="2025-09" db="UniProtKB">
        <authorList>
            <consortium name="Ensembl"/>
        </authorList>
    </citation>
    <scope>IDENTIFICATION</scope>
</reference>
<evidence type="ECO:0000256" key="1">
    <source>
        <dbReference type="ARBA" id="ARBA00004114"/>
    </source>
</evidence>
<dbReference type="InterPro" id="IPR022157">
    <property type="entry name" value="Dynactin"/>
</dbReference>
<dbReference type="Ensembl" id="ENSAOCT00000062892.1">
    <property type="protein sequence ID" value="ENSAOCP00000041816.1"/>
    <property type="gene ID" value="ENSAOCG00000002541.2"/>
</dbReference>
<dbReference type="GeneTree" id="ENSGT00940000155378"/>
<dbReference type="InterPro" id="IPR036859">
    <property type="entry name" value="CAP-Gly_dom_sf"/>
</dbReference>
<reference evidence="17" key="2">
    <citation type="submission" date="2025-08" db="UniProtKB">
        <authorList>
            <consortium name="Ensembl"/>
        </authorList>
    </citation>
    <scope>IDENTIFICATION</scope>
</reference>
<evidence type="ECO:0000256" key="9">
    <source>
        <dbReference type="ARBA" id="ARBA00022776"/>
    </source>
</evidence>
<evidence type="ECO:0000256" key="6">
    <source>
        <dbReference type="ARBA" id="ARBA00022490"/>
    </source>
</evidence>
<evidence type="ECO:0000313" key="18">
    <source>
        <dbReference type="Proteomes" id="UP001501940"/>
    </source>
</evidence>
<dbReference type="GO" id="GO:0000922">
    <property type="term" value="C:spindle pole"/>
    <property type="evidence" value="ECO:0007669"/>
    <property type="project" value="TreeGrafter"/>
</dbReference>
<dbReference type="GO" id="GO:0005814">
    <property type="term" value="C:centriole"/>
    <property type="evidence" value="ECO:0007669"/>
    <property type="project" value="UniProtKB-SubCell"/>
</dbReference>
<accession>A0AAQ5XQ86</accession>
<dbReference type="SMART" id="SM01052">
    <property type="entry name" value="CAP_GLY"/>
    <property type="match status" value="1"/>
</dbReference>
<evidence type="ECO:0000256" key="3">
    <source>
        <dbReference type="ARBA" id="ARBA00004544"/>
    </source>
</evidence>
<feature type="domain" description="CAP-Gly" evidence="16">
    <location>
        <begin position="29"/>
        <end position="71"/>
    </location>
</feature>